<keyword evidence="3" id="KW-0805">Transcription regulation</keyword>
<feature type="region of interest" description="Disordered" evidence="10">
    <location>
        <begin position="447"/>
        <end position="499"/>
    </location>
</feature>
<dbReference type="PANTHER" id="PTHR10015">
    <property type="entry name" value="HEAT SHOCK TRANSCRIPTION FACTOR"/>
    <property type="match status" value="1"/>
</dbReference>
<keyword evidence="9" id="KW-0175">Coiled coil</keyword>
<sequence length="499" mass="55509">MDQQQHGASSSSSSWNSVTVPPFLSKTYDMVDDPSTDSVVSWGDNANTFVVWNVPQFSSHILPKHFKHNNFSSFVRQLNTYGFRKVDPDRWEFANEGFLRGKKQLLKSISRRKSAHVNGSQQPSQVQNSAARACIEVGKFGLEEEVEILKRDKNVLMQELVRLRQKQQGTDSQLQNVGQRVQAMEQRQQQMMSFLAKAMNSPGFLAQFVQQQNESSRHITGGNKKRRLHRQEGNLATKDHYNALDGHVVKYQTSLNEAAKTLFRQILQINNSTTTESSIKNPDVFLIDDVPSAISLDSSSSSTQVSDVTLSAVPPISGLTCMEVGSQFPVNCMPNSLSEVQSSPAVLTDCVKTAEFPELTVQNYQENVSDFCRSQGLETESRLVNHDLDFVGADDRNMGEIDMMSAVLDGSLSVEDDHFSSDVEGMPKLPGINDDFWELFLRPSPLSGDSEETKSSSLGCGLTEGQGSPSEKENKQEKIDKRQNVDHLTQQMGLLASES</sequence>
<evidence type="ECO:0000256" key="8">
    <source>
        <dbReference type="ARBA" id="ARBA00061350"/>
    </source>
</evidence>
<dbReference type="SMART" id="SM00415">
    <property type="entry name" value="HSF"/>
    <property type="match status" value="1"/>
</dbReference>
<reference evidence="12 13" key="1">
    <citation type="submission" date="2024-01" db="EMBL/GenBank/DDBJ databases">
        <title>The genomes of 5 underutilized Papilionoideae crops provide insights into root nodulation and disease resistance.</title>
        <authorList>
            <person name="Yuan L."/>
        </authorList>
    </citation>
    <scope>NUCLEOTIDE SEQUENCE [LARGE SCALE GENOMIC DNA]</scope>
    <source>
        <strain evidence="12">LY-2023</strain>
        <tissue evidence="12">Leaf</tissue>
    </source>
</reference>
<evidence type="ECO:0000256" key="10">
    <source>
        <dbReference type="SAM" id="MobiDB-lite"/>
    </source>
</evidence>
<dbReference type="InterPro" id="IPR036390">
    <property type="entry name" value="WH_DNA-bd_sf"/>
</dbReference>
<feature type="compositionally biased region" description="Basic and acidic residues" evidence="10">
    <location>
        <begin position="470"/>
        <end position="485"/>
    </location>
</feature>
<keyword evidence="4" id="KW-0346">Stress response</keyword>
<dbReference type="GO" id="GO:0006357">
    <property type="term" value="P:regulation of transcription by RNA polymerase II"/>
    <property type="evidence" value="ECO:0007669"/>
    <property type="project" value="TreeGrafter"/>
</dbReference>
<evidence type="ECO:0000313" key="13">
    <source>
        <dbReference type="Proteomes" id="UP001359559"/>
    </source>
</evidence>
<feature type="domain" description="HSF-type DNA-binding" evidence="11">
    <location>
        <begin position="62"/>
        <end position="86"/>
    </location>
</feature>
<evidence type="ECO:0000256" key="7">
    <source>
        <dbReference type="ARBA" id="ARBA00023242"/>
    </source>
</evidence>
<dbReference type="Pfam" id="PF00447">
    <property type="entry name" value="HSF_DNA-bind"/>
    <property type="match status" value="1"/>
</dbReference>
<dbReference type="EMBL" id="JAYKXN010000002">
    <property type="protein sequence ID" value="KAK7308878.1"/>
    <property type="molecule type" value="Genomic_DNA"/>
</dbReference>
<dbReference type="GO" id="GO:0005634">
    <property type="term" value="C:nucleus"/>
    <property type="evidence" value="ECO:0007669"/>
    <property type="project" value="UniProtKB-SubCell"/>
</dbReference>
<evidence type="ECO:0000256" key="5">
    <source>
        <dbReference type="ARBA" id="ARBA00023125"/>
    </source>
</evidence>
<proteinExistence type="inferred from homology"/>
<evidence type="ECO:0000256" key="2">
    <source>
        <dbReference type="ARBA" id="ARBA00022553"/>
    </source>
</evidence>
<keyword evidence="6" id="KW-0804">Transcription</keyword>
<evidence type="ECO:0000256" key="4">
    <source>
        <dbReference type="ARBA" id="ARBA00023016"/>
    </source>
</evidence>
<comment type="caution">
    <text evidence="12">The sequence shown here is derived from an EMBL/GenBank/DDBJ whole genome shotgun (WGS) entry which is preliminary data.</text>
</comment>
<evidence type="ECO:0000259" key="11">
    <source>
        <dbReference type="PROSITE" id="PS00434"/>
    </source>
</evidence>
<comment type="subcellular location">
    <subcellularLocation>
        <location evidence="1">Nucleus</location>
    </subcellularLocation>
</comment>
<keyword evidence="7" id="KW-0539">Nucleus</keyword>
<evidence type="ECO:0000256" key="3">
    <source>
        <dbReference type="ARBA" id="ARBA00023015"/>
    </source>
</evidence>
<evidence type="ECO:0000256" key="1">
    <source>
        <dbReference type="ARBA" id="ARBA00004123"/>
    </source>
</evidence>
<keyword evidence="13" id="KW-1185">Reference proteome</keyword>
<accession>A0AAN9K2U0</accession>
<dbReference type="GO" id="GO:0034605">
    <property type="term" value="P:cellular response to heat"/>
    <property type="evidence" value="ECO:0007669"/>
    <property type="project" value="TreeGrafter"/>
</dbReference>
<dbReference type="SUPFAM" id="SSF46785">
    <property type="entry name" value="Winged helix' DNA-binding domain"/>
    <property type="match status" value="1"/>
</dbReference>
<dbReference type="FunFam" id="1.10.10.10:FF:000057">
    <property type="entry name" value="Heat shock transcription factor 1"/>
    <property type="match status" value="1"/>
</dbReference>
<dbReference type="PRINTS" id="PR00056">
    <property type="entry name" value="HSFDOMAIN"/>
</dbReference>
<keyword evidence="5" id="KW-0238">DNA-binding</keyword>
<feature type="compositionally biased region" description="Polar residues" evidence="10">
    <location>
        <begin position="486"/>
        <end position="499"/>
    </location>
</feature>
<evidence type="ECO:0000313" key="12">
    <source>
        <dbReference type="EMBL" id="KAK7308878.1"/>
    </source>
</evidence>
<name>A0AAN9K2U0_CLITE</name>
<dbReference type="GO" id="GO:0000978">
    <property type="term" value="F:RNA polymerase II cis-regulatory region sequence-specific DNA binding"/>
    <property type="evidence" value="ECO:0007669"/>
    <property type="project" value="TreeGrafter"/>
</dbReference>
<protein>
    <recommendedName>
        <fullName evidence="11">HSF-type DNA-binding domain-containing protein</fullName>
    </recommendedName>
</protein>
<organism evidence="12 13">
    <name type="scientific">Clitoria ternatea</name>
    <name type="common">Butterfly pea</name>
    <dbReference type="NCBI Taxonomy" id="43366"/>
    <lineage>
        <taxon>Eukaryota</taxon>
        <taxon>Viridiplantae</taxon>
        <taxon>Streptophyta</taxon>
        <taxon>Embryophyta</taxon>
        <taxon>Tracheophyta</taxon>
        <taxon>Spermatophyta</taxon>
        <taxon>Magnoliopsida</taxon>
        <taxon>eudicotyledons</taxon>
        <taxon>Gunneridae</taxon>
        <taxon>Pentapetalae</taxon>
        <taxon>rosids</taxon>
        <taxon>fabids</taxon>
        <taxon>Fabales</taxon>
        <taxon>Fabaceae</taxon>
        <taxon>Papilionoideae</taxon>
        <taxon>50 kb inversion clade</taxon>
        <taxon>NPAAA clade</taxon>
        <taxon>indigoferoid/millettioid clade</taxon>
        <taxon>Phaseoleae</taxon>
        <taxon>Clitoria</taxon>
    </lineage>
</organism>
<keyword evidence="2" id="KW-0597">Phosphoprotein</keyword>
<evidence type="ECO:0000256" key="6">
    <source>
        <dbReference type="ARBA" id="ARBA00023163"/>
    </source>
</evidence>
<dbReference type="GO" id="GO:0003700">
    <property type="term" value="F:DNA-binding transcription factor activity"/>
    <property type="evidence" value="ECO:0007669"/>
    <property type="project" value="InterPro"/>
</dbReference>
<dbReference type="PANTHER" id="PTHR10015:SF436">
    <property type="entry name" value="HEAT STRESS TRANSCRIPTION FACTOR A-1D"/>
    <property type="match status" value="1"/>
</dbReference>
<dbReference type="Gene3D" id="1.10.10.10">
    <property type="entry name" value="Winged helix-like DNA-binding domain superfamily/Winged helix DNA-binding domain"/>
    <property type="match status" value="1"/>
</dbReference>
<dbReference type="Proteomes" id="UP001359559">
    <property type="component" value="Unassembled WGS sequence"/>
</dbReference>
<comment type="similarity">
    <text evidence="8">Belongs to the HSF family. Class A subfamily.</text>
</comment>
<evidence type="ECO:0000256" key="9">
    <source>
        <dbReference type="SAM" id="Coils"/>
    </source>
</evidence>
<dbReference type="InterPro" id="IPR036388">
    <property type="entry name" value="WH-like_DNA-bd_sf"/>
</dbReference>
<gene>
    <name evidence="12" type="ORF">RJT34_05188</name>
</gene>
<dbReference type="AlphaFoldDB" id="A0AAN9K2U0"/>
<dbReference type="PROSITE" id="PS00434">
    <property type="entry name" value="HSF_DOMAIN"/>
    <property type="match status" value="1"/>
</dbReference>
<dbReference type="InterPro" id="IPR000232">
    <property type="entry name" value="HSF_DNA-bd"/>
</dbReference>
<feature type="coiled-coil region" evidence="9">
    <location>
        <begin position="139"/>
        <end position="166"/>
    </location>
</feature>